<accession>A0AAD9IQG4</accession>
<keyword evidence="8 12" id="KW-0238">DNA-binding</keyword>
<keyword evidence="4 12" id="KW-0863">Zinc-finger</keyword>
<keyword evidence="5" id="KW-0862">Zinc</keyword>
<keyword evidence="10" id="KW-0539">Nucleus</keyword>
<dbReference type="Proteomes" id="UP001208570">
    <property type="component" value="Unassembled WGS sequence"/>
</dbReference>
<dbReference type="GO" id="GO:0008270">
    <property type="term" value="F:zinc ion binding"/>
    <property type="evidence" value="ECO:0007669"/>
    <property type="project" value="UniProtKB-KW"/>
</dbReference>
<proteinExistence type="inferred from homology"/>
<evidence type="ECO:0000256" key="11">
    <source>
        <dbReference type="ARBA" id="ARBA00023306"/>
    </source>
</evidence>
<dbReference type="PROSITE" id="PS50950">
    <property type="entry name" value="ZF_THAP"/>
    <property type="match status" value="1"/>
</dbReference>
<keyword evidence="3" id="KW-0479">Metal-binding</keyword>
<evidence type="ECO:0000256" key="10">
    <source>
        <dbReference type="ARBA" id="ARBA00023242"/>
    </source>
</evidence>
<evidence type="ECO:0000256" key="9">
    <source>
        <dbReference type="ARBA" id="ARBA00023163"/>
    </source>
</evidence>
<evidence type="ECO:0000256" key="5">
    <source>
        <dbReference type="ARBA" id="ARBA00022833"/>
    </source>
</evidence>
<organism evidence="14 15">
    <name type="scientific">Paralvinella palmiformis</name>
    <dbReference type="NCBI Taxonomy" id="53620"/>
    <lineage>
        <taxon>Eukaryota</taxon>
        <taxon>Metazoa</taxon>
        <taxon>Spiralia</taxon>
        <taxon>Lophotrochozoa</taxon>
        <taxon>Annelida</taxon>
        <taxon>Polychaeta</taxon>
        <taxon>Sedentaria</taxon>
        <taxon>Canalipalpata</taxon>
        <taxon>Terebellida</taxon>
        <taxon>Terebelliformia</taxon>
        <taxon>Alvinellidae</taxon>
        <taxon>Paralvinella</taxon>
    </lineage>
</organism>
<keyword evidence="7" id="KW-0175">Coiled coil</keyword>
<dbReference type="InterPro" id="IPR006612">
    <property type="entry name" value="THAP_Znf"/>
</dbReference>
<dbReference type="Pfam" id="PF05485">
    <property type="entry name" value="THAP"/>
    <property type="match status" value="1"/>
</dbReference>
<dbReference type="GO" id="GO:0005654">
    <property type="term" value="C:nucleoplasm"/>
    <property type="evidence" value="ECO:0007669"/>
    <property type="project" value="UniProtKB-SubCell"/>
</dbReference>
<keyword evidence="9" id="KW-0804">Transcription</keyword>
<dbReference type="EMBL" id="JAODUP010002606">
    <property type="protein sequence ID" value="KAK2138678.1"/>
    <property type="molecule type" value="Genomic_DNA"/>
</dbReference>
<evidence type="ECO:0000256" key="12">
    <source>
        <dbReference type="PROSITE-ProRule" id="PRU00309"/>
    </source>
</evidence>
<evidence type="ECO:0000256" key="2">
    <source>
        <dbReference type="ARBA" id="ARBA00006177"/>
    </source>
</evidence>
<evidence type="ECO:0000313" key="14">
    <source>
        <dbReference type="EMBL" id="KAK2138678.1"/>
    </source>
</evidence>
<gene>
    <name evidence="14" type="ORF">LSH36_2622g00003</name>
</gene>
<evidence type="ECO:0000256" key="1">
    <source>
        <dbReference type="ARBA" id="ARBA00004642"/>
    </source>
</evidence>
<evidence type="ECO:0000256" key="4">
    <source>
        <dbReference type="ARBA" id="ARBA00022771"/>
    </source>
</evidence>
<dbReference type="SUPFAM" id="SSF57716">
    <property type="entry name" value="Glucocorticoid receptor-like (DNA-binding domain)"/>
    <property type="match status" value="1"/>
</dbReference>
<sequence>MPSTCCSVPECSNRGGQQFPSDRDMCKLWVIAIRRVADKTGKLWRPSQNSLVCPSHFKAVDYKTTNVRGMIRFRTAGKKLRLKDGAVSSKFFWTEKENSANVDRQLRAERRQLEHDIIVDQDVDMVDESVIVINSSIEMLHVEEVETVAEKTTTQGVQTNAGLILLESSSQTGSDPLPSNRMTAAAYKYNPRGIQFYTGINNYVIFRDIFATLGPATTRLNYVYGVPNLDPRDQFFLTLMNI</sequence>
<comment type="caution">
    <text evidence="14">The sequence shown here is derived from an EMBL/GenBank/DDBJ whole genome shotgun (WGS) entry which is preliminary data.</text>
</comment>
<reference evidence="14" key="1">
    <citation type="journal article" date="2023" name="Mol. Biol. Evol.">
        <title>Third-Generation Sequencing Reveals the Adaptive Role of the Epigenome in Three Deep-Sea Polychaetes.</title>
        <authorList>
            <person name="Perez M."/>
            <person name="Aroh O."/>
            <person name="Sun Y."/>
            <person name="Lan Y."/>
            <person name="Juniper S.K."/>
            <person name="Young C.R."/>
            <person name="Angers B."/>
            <person name="Qian P.Y."/>
        </authorList>
    </citation>
    <scope>NUCLEOTIDE SEQUENCE</scope>
    <source>
        <strain evidence="14">P08H-3</strain>
    </source>
</reference>
<protein>
    <recommendedName>
        <fullName evidence="13">THAP-type domain-containing protein</fullName>
    </recommendedName>
</protein>
<keyword evidence="11" id="KW-0131">Cell cycle</keyword>
<dbReference type="PANTHER" id="PTHR46600:SF1">
    <property type="entry name" value="THAP DOMAIN-CONTAINING PROTEIN 1"/>
    <property type="match status" value="1"/>
</dbReference>
<evidence type="ECO:0000259" key="13">
    <source>
        <dbReference type="PROSITE" id="PS50950"/>
    </source>
</evidence>
<evidence type="ECO:0000256" key="7">
    <source>
        <dbReference type="ARBA" id="ARBA00023054"/>
    </source>
</evidence>
<keyword evidence="15" id="KW-1185">Reference proteome</keyword>
<name>A0AAD9IQG4_9ANNE</name>
<feature type="domain" description="THAP-type" evidence="13">
    <location>
        <begin position="1"/>
        <end position="91"/>
    </location>
</feature>
<comment type="subcellular location">
    <subcellularLocation>
        <location evidence="1">Nucleus</location>
        <location evidence="1">Nucleoplasm</location>
    </subcellularLocation>
</comment>
<evidence type="ECO:0000256" key="8">
    <source>
        <dbReference type="ARBA" id="ARBA00023125"/>
    </source>
</evidence>
<dbReference type="SMART" id="SM00980">
    <property type="entry name" value="THAP"/>
    <property type="match status" value="1"/>
</dbReference>
<evidence type="ECO:0000256" key="3">
    <source>
        <dbReference type="ARBA" id="ARBA00022723"/>
    </source>
</evidence>
<comment type="similarity">
    <text evidence="2">Belongs to the THAP1 family.</text>
</comment>
<dbReference type="InterPro" id="IPR026516">
    <property type="entry name" value="THAP1/10"/>
</dbReference>
<keyword evidence="6" id="KW-0805">Transcription regulation</keyword>
<evidence type="ECO:0000313" key="15">
    <source>
        <dbReference type="Proteomes" id="UP001208570"/>
    </source>
</evidence>
<dbReference type="AlphaFoldDB" id="A0AAD9IQG4"/>
<evidence type="ECO:0000256" key="6">
    <source>
        <dbReference type="ARBA" id="ARBA00023015"/>
    </source>
</evidence>
<dbReference type="PANTHER" id="PTHR46600">
    <property type="entry name" value="THAP DOMAIN-CONTAINING"/>
    <property type="match status" value="1"/>
</dbReference>
<dbReference type="GO" id="GO:0043565">
    <property type="term" value="F:sequence-specific DNA binding"/>
    <property type="evidence" value="ECO:0007669"/>
    <property type="project" value="InterPro"/>
</dbReference>